<dbReference type="PANTHER" id="PTHR21610:SF9">
    <property type="entry name" value="VON WILLEBRAND FACTOR A DOMAIN-CONTAINING PROTEIN 8"/>
    <property type="match status" value="1"/>
</dbReference>
<evidence type="ECO:0000256" key="1">
    <source>
        <dbReference type="SAM" id="MobiDB-lite"/>
    </source>
</evidence>
<dbReference type="EMBL" id="JBBJCI010000040">
    <property type="protein sequence ID" value="KAK7249765.1"/>
    <property type="molecule type" value="Genomic_DNA"/>
</dbReference>
<feature type="domain" description="ATPase dynein-related AAA" evidence="2">
    <location>
        <begin position="255"/>
        <end position="419"/>
    </location>
</feature>
<feature type="compositionally biased region" description="Basic residues" evidence="1">
    <location>
        <begin position="1"/>
        <end position="13"/>
    </location>
</feature>
<accession>A0ABR1G8Z5</accession>
<evidence type="ECO:0000313" key="4">
    <source>
        <dbReference type="Proteomes" id="UP001363151"/>
    </source>
</evidence>
<reference evidence="3 4" key="1">
    <citation type="submission" date="2024-03" db="EMBL/GenBank/DDBJ databases">
        <title>Aureococcus anophagefferens CCMP1851 and Kratosvirus quantuckense: Draft genome of a second virus-susceptible host strain in the model system.</title>
        <authorList>
            <person name="Chase E."/>
            <person name="Truchon A.R."/>
            <person name="Schepens W."/>
            <person name="Wilhelm S.W."/>
        </authorList>
    </citation>
    <scope>NUCLEOTIDE SEQUENCE [LARGE SCALE GENOMIC DNA]</scope>
    <source>
        <strain evidence="3 4">CCMP1851</strain>
    </source>
</reference>
<evidence type="ECO:0000313" key="3">
    <source>
        <dbReference type="EMBL" id="KAK7249765.1"/>
    </source>
</evidence>
<gene>
    <name evidence="3" type="primary">VWA8</name>
    <name evidence="3" type="ORF">SO694_00004672</name>
</gene>
<organism evidence="3 4">
    <name type="scientific">Aureococcus anophagefferens</name>
    <name type="common">Harmful bloom alga</name>
    <dbReference type="NCBI Taxonomy" id="44056"/>
    <lineage>
        <taxon>Eukaryota</taxon>
        <taxon>Sar</taxon>
        <taxon>Stramenopiles</taxon>
        <taxon>Ochrophyta</taxon>
        <taxon>Pelagophyceae</taxon>
        <taxon>Pelagomonadales</taxon>
        <taxon>Pelagomonadaceae</taxon>
        <taxon>Aureococcus</taxon>
    </lineage>
</organism>
<dbReference type="SUPFAM" id="SSF52540">
    <property type="entry name" value="P-loop containing nucleoside triphosphate hydrolases"/>
    <property type="match status" value="2"/>
</dbReference>
<evidence type="ECO:0000259" key="2">
    <source>
        <dbReference type="Pfam" id="PF07728"/>
    </source>
</evidence>
<dbReference type="InterPro" id="IPR011704">
    <property type="entry name" value="ATPase_dyneun-rel_AAA"/>
</dbReference>
<dbReference type="InterPro" id="IPR039891">
    <property type="entry name" value="VWA8"/>
</dbReference>
<dbReference type="PANTHER" id="PTHR21610">
    <property type="entry name" value="VON WILLEBRAND FACTOR A DOMAIN-CONTAINING PROTEIN 8"/>
    <property type="match status" value="1"/>
</dbReference>
<dbReference type="Gene3D" id="3.40.50.300">
    <property type="entry name" value="P-loop containing nucleotide triphosphate hydrolases"/>
    <property type="match status" value="2"/>
</dbReference>
<dbReference type="Pfam" id="PF07728">
    <property type="entry name" value="AAA_5"/>
    <property type="match status" value="2"/>
</dbReference>
<dbReference type="InterPro" id="IPR027417">
    <property type="entry name" value="P-loop_NTPase"/>
</dbReference>
<comment type="caution">
    <text evidence="3">The sequence shown here is derived from an EMBL/GenBank/DDBJ whole genome shotgun (WGS) entry which is preliminary data.</text>
</comment>
<keyword evidence="4" id="KW-1185">Reference proteome</keyword>
<feature type="region of interest" description="Disordered" evidence="1">
    <location>
        <begin position="1"/>
        <end position="58"/>
    </location>
</feature>
<protein>
    <submittedName>
        <fullName evidence="3">ATPase</fullName>
    </submittedName>
</protein>
<feature type="compositionally biased region" description="Low complexity" evidence="1">
    <location>
        <begin position="26"/>
        <end position="36"/>
    </location>
</feature>
<proteinExistence type="predicted"/>
<feature type="domain" description="ATPase dynein-related AAA" evidence="2">
    <location>
        <begin position="543"/>
        <end position="666"/>
    </location>
</feature>
<name>A0ABR1G8Z5_AURAN</name>
<sequence>MIARPKISRKRVPKFAGNPWTRPCGRASPASTSNARASRRARGGFVNASATAQDPADPTAVRQLARLADALDGARDADADAAAERAGGRDAKAAAATVSRLDAAAPFFPATAASSVCLLGTLFPRMPVHAELARAYPHGLLFAPSSADRRLVDAAYQALGLKQTRLDARGLPVLDGLDGDALYRFATSASLDAGDGERRVVLRFETPSNSAEPPSMTQHGVFGGRDAPRKFAVDLTVKQQVVLSAMLRDHCAGIDVCLCGWRGVGKTALARCFADALGYRVRTIFCYKDMGARDFLQRRVTDDRGNTGWKDSALVDAALRGDVAVLDGVDRLPRGLLYATLARLVSDRELDLPDGTRLCAPRRWAELLHGGLSETDLRARGLRRVSPSFRVVAIAGSVPSGTRDDRRGQWLDPELASLFHFHVAPVFEPNDERKLMKRELGPAPDGDVVVDVLLSYNKSIRDHAYQRDKLAMEKKVAAPATSLALCALSLRQLLRAARTAALDHDPDDCIDKAVGAYAKYLDPADRDAVQRYANTACRQAGLPCGVGKNKIADELLHLLRCEREYVQLHRDTTVGSLTSAPVLSDGVVSPAATSPLVRALRHGRCLVVDEADKAPLEVVCILKALVEDGDLQLADGRRGEADDDTLWIDDAFRMIVLANRPGRPFQGNDFYRECGDALASFKASTTRRSVRGRDAQGDAPAVPDALVTKLSTTFGKLRDLAESPQAWEQRDEARLAYPYS</sequence>
<dbReference type="Proteomes" id="UP001363151">
    <property type="component" value="Unassembled WGS sequence"/>
</dbReference>